<dbReference type="Proteomes" id="UP000276834">
    <property type="component" value="Unassembled WGS sequence"/>
</dbReference>
<protein>
    <submittedName>
        <fullName evidence="1">Uncharacterized protein</fullName>
    </submittedName>
</protein>
<gene>
    <name evidence="1" type="ORF">DV515_00003299</name>
</gene>
<proteinExistence type="predicted"/>
<accession>A0A3L8STZ4</accession>
<sequence>MQGHVLTGLRGMASDKDIGFRLNIRKKFLTVRVVRQWKSFTREVVDDSCLEVSKANSGVALSNLV</sequence>
<dbReference type="OrthoDB" id="276744at2759"/>
<evidence type="ECO:0000313" key="1">
    <source>
        <dbReference type="EMBL" id="RLW08324.1"/>
    </source>
</evidence>
<dbReference type="EMBL" id="QUSF01000006">
    <property type="protein sequence ID" value="RLW08324.1"/>
    <property type="molecule type" value="Genomic_DNA"/>
</dbReference>
<comment type="caution">
    <text evidence="1">The sequence shown here is derived from an EMBL/GenBank/DDBJ whole genome shotgun (WGS) entry which is preliminary data.</text>
</comment>
<name>A0A3L8STZ4_CHLGU</name>
<evidence type="ECO:0000313" key="2">
    <source>
        <dbReference type="Proteomes" id="UP000276834"/>
    </source>
</evidence>
<keyword evidence="2" id="KW-1185">Reference proteome</keyword>
<organism evidence="1 2">
    <name type="scientific">Chloebia gouldiae</name>
    <name type="common">Gouldian finch</name>
    <name type="synonym">Erythrura gouldiae</name>
    <dbReference type="NCBI Taxonomy" id="44316"/>
    <lineage>
        <taxon>Eukaryota</taxon>
        <taxon>Metazoa</taxon>
        <taxon>Chordata</taxon>
        <taxon>Craniata</taxon>
        <taxon>Vertebrata</taxon>
        <taxon>Euteleostomi</taxon>
        <taxon>Archelosauria</taxon>
        <taxon>Archosauria</taxon>
        <taxon>Dinosauria</taxon>
        <taxon>Saurischia</taxon>
        <taxon>Theropoda</taxon>
        <taxon>Coelurosauria</taxon>
        <taxon>Aves</taxon>
        <taxon>Neognathae</taxon>
        <taxon>Neoaves</taxon>
        <taxon>Telluraves</taxon>
        <taxon>Australaves</taxon>
        <taxon>Passeriformes</taxon>
        <taxon>Passeroidea</taxon>
        <taxon>Passeridae</taxon>
        <taxon>Chloebia</taxon>
    </lineage>
</organism>
<reference evidence="1 2" key="1">
    <citation type="journal article" date="2018" name="Proc. R. Soc. B">
        <title>A non-coding region near Follistatin controls head colour polymorphism in the Gouldian finch.</title>
        <authorList>
            <person name="Toomey M.B."/>
            <person name="Marques C.I."/>
            <person name="Andrade P."/>
            <person name="Araujo P.M."/>
            <person name="Sabatino S."/>
            <person name="Gazda M.A."/>
            <person name="Afonso S."/>
            <person name="Lopes R.J."/>
            <person name="Corbo J.C."/>
            <person name="Carneiro M."/>
        </authorList>
    </citation>
    <scope>NUCLEOTIDE SEQUENCE [LARGE SCALE GENOMIC DNA]</scope>
    <source>
        <strain evidence="1">Red01</strain>
        <tissue evidence="1">Muscle</tissue>
    </source>
</reference>
<dbReference type="AlphaFoldDB" id="A0A3L8STZ4"/>